<keyword evidence="14" id="KW-0472">Membrane</keyword>
<dbReference type="GO" id="GO:0003924">
    <property type="term" value="F:GTPase activity"/>
    <property type="evidence" value="ECO:0007669"/>
    <property type="project" value="InterPro"/>
</dbReference>
<evidence type="ECO:0000256" key="9">
    <source>
        <dbReference type="ARBA" id="ARBA00022805"/>
    </source>
</evidence>
<name>A0A4S4E5Z4_CAMSN</name>
<keyword evidence="8" id="KW-0378">Hydrolase</keyword>
<evidence type="ECO:0000256" key="6">
    <source>
        <dbReference type="ARBA" id="ARBA00022723"/>
    </source>
</evidence>
<sequence length="1278" mass="138912">MDSKLCGVPLSATQATPSAAELYPKPKLSLSTSSPGSSSFSSLPIRAPPTVDSDFEFSLSTNRQENYSSSYESDSAFESDGFVSGEDGFDTASEKLFVTDPDDETLGESRVVEDCVVSRPFVTDPDEETLEISMEEEEEEEEEEYVDEPLRKQGVPIAMLSRDSDDDSVGSEEEEDDGVLGSVRVPGIRILEKTEVEGGEDESQFEPVMGSSEGCIALKDSANDYVSVEMIEDRGFDDVEGATVESFVVNEDDFPQENPHLVGENQGLENLMQRESESIERSIGVLNGVGLGDHADAKTLMGVVIECAGDEKVLESSEIDKTGPLTDEKGTILMEFEANADGDLGGEKGFTVEGVEVLEGEGTFELGSDLTNCASDETIESKLFEADGLHSESNPLSIDSIYDPEVTIEMEDKTALDPGNSEDGSLSEDDSKGLDFGVLDTTKLIMDDLEQSSTPSSLGESSEIPVIGDSDEEVEADGDGEGKELFDSSVLAALLKAATNAGSGGANFTVASANGSRAFSLEHPAHSSTLVNSLSPALQPNGPSLFTGSELTARTRARVESEEIVSEEEKKKLEKLQMIRVKFFRLLQRVGLSPEDSMASQVLYRLVLATGRPSSQSLNLESAKRTALQLEEEGKNDLDFSLNILVLGKTGVGKSATVNSIFGEKKAIIDAFEPATTAVKDIVGMIDGIKVRIFDTPGLRSSVMEQAFNRKILLSVKKLTKKCPPDIVLYVDRLDTQTRDLNDLPLLRSITSLLGSSIWHNAIVTLTHAASSPPDGPSGSPLSYDLFVAQRSRVVLQLICQAVGDLRMMNPSQMSPVSLVENHPLCQKRADGQVVLPSGECWRPRLLLLCYSMKILSEANSAVKTQDLFDHRKLFGFRARTPPLHYLLSSLLQSNAHPKLSSEQGGDNIDSDTELGDMSDSDQEDENEYEQLPPFKPLKRSQIVKLGKEQSKAYFEEYDYRVRLLQKKQWRDEVKRSREMKKRGKDGPEKYGYVEEDGDDGNGSPAAVSVPLPDMALPPSFDGDNPAHRYRFLEPTSQLLTRPVLDVQGWDHDCGYNGVSLESSLAIAGCFPAVIAVQITKDKKDFNIHLDSSVAAKQGENRSTMAGLDIQAVGKQLAYILKGETKIRNFKTNKTTAGVSITFLGENVATGLKIEDQIAIGKRLVLVGSTGAMRSQSDTAYGANFEVRVREKDFPVGQDQTTLGLSLMWWRGDLVCSGNLQSQFSVGRSSKMVVRAGLNSKLSGQISIRTSSSEQLQIAVLGILPIAKAIFRYISSAQ</sequence>
<evidence type="ECO:0000256" key="7">
    <source>
        <dbReference type="ARBA" id="ARBA00022741"/>
    </source>
</evidence>
<evidence type="ECO:0000256" key="14">
    <source>
        <dbReference type="ARBA" id="ARBA00023136"/>
    </source>
</evidence>
<dbReference type="SUPFAM" id="SSF52540">
    <property type="entry name" value="P-loop containing nucleoside triphosphate hydrolases"/>
    <property type="match status" value="1"/>
</dbReference>
<dbReference type="STRING" id="542762.A0A4S4E5Z4"/>
<feature type="region of interest" description="Disordered" evidence="17">
    <location>
        <begin position="898"/>
        <end position="934"/>
    </location>
</feature>
<evidence type="ECO:0000256" key="11">
    <source>
        <dbReference type="ARBA" id="ARBA00022927"/>
    </source>
</evidence>
<evidence type="ECO:0000256" key="1">
    <source>
        <dbReference type="ARBA" id="ARBA00001946"/>
    </source>
</evidence>
<dbReference type="InterPro" id="IPR005690">
    <property type="entry name" value="Toc86_159"/>
</dbReference>
<feature type="region of interest" description="Disordered" evidence="17">
    <location>
        <begin position="23"/>
        <end position="85"/>
    </location>
</feature>
<accession>A0A4S4E5Z4</accession>
<dbReference type="AlphaFoldDB" id="A0A4S4E5Z4"/>
<dbReference type="EMBL" id="SDRB02007721">
    <property type="protein sequence ID" value="THG10746.1"/>
    <property type="molecule type" value="Genomic_DNA"/>
</dbReference>
<evidence type="ECO:0000313" key="20">
    <source>
        <dbReference type="Proteomes" id="UP000306102"/>
    </source>
</evidence>
<keyword evidence="9" id="KW-1002">Plastid outer membrane</keyword>
<dbReference type="Pfam" id="PF04548">
    <property type="entry name" value="AIG1"/>
    <property type="match status" value="1"/>
</dbReference>
<keyword evidence="2" id="KW-0813">Transport</keyword>
<keyword evidence="4" id="KW-0934">Plastid</keyword>
<dbReference type="FunFam" id="3.40.50.300:FF:000413">
    <property type="entry name" value="Translocase of chloroplast 120, chloroplastic"/>
    <property type="match status" value="1"/>
</dbReference>
<keyword evidence="11" id="KW-0653">Protein transport</keyword>
<keyword evidence="13" id="KW-0342">GTP-binding</keyword>
<reference evidence="19 20" key="1">
    <citation type="journal article" date="2018" name="Proc. Natl. Acad. Sci. U.S.A.">
        <title>Draft genome sequence of Camellia sinensis var. sinensis provides insights into the evolution of the tea genome and tea quality.</title>
        <authorList>
            <person name="Wei C."/>
            <person name="Yang H."/>
            <person name="Wang S."/>
            <person name="Zhao J."/>
            <person name="Liu C."/>
            <person name="Gao L."/>
            <person name="Xia E."/>
            <person name="Lu Y."/>
            <person name="Tai Y."/>
            <person name="She G."/>
            <person name="Sun J."/>
            <person name="Cao H."/>
            <person name="Tong W."/>
            <person name="Gao Q."/>
            <person name="Li Y."/>
            <person name="Deng W."/>
            <person name="Jiang X."/>
            <person name="Wang W."/>
            <person name="Chen Q."/>
            <person name="Zhang S."/>
            <person name="Li H."/>
            <person name="Wu J."/>
            <person name="Wang P."/>
            <person name="Li P."/>
            <person name="Shi C."/>
            <person name="Zheng F."/>
            <person name="Jian J."/>
            <person name="Huang B."/>
            <person name="Shan D."/>
            <person name="Shi M."/>
            <person name="Fang C."/>
            <person name="Yue Y."/>
            <person name="Li F."/>
            <person name="Li D."/>
            <person name="Wei S."/>
            <person name="Han B."/>
            <person name="Jiang C."/>
            <person name="Yin Y."/>
            <person name="Xia T."/>
            <person name="Zhang Z."/>
            <person name="Bennetzen J.L."/>
            <person name="Zhao S."/>
            <person name="Wan X."/>
        </authorList>
    </citation>
    <scope>NUCLEOTIDE SEQUENCE [LARGE SCALE GENOMIC DNA]</scope>
    <source>
        <strain evidence="20">cv. Shuchazao</strain>
        <tissue evidence="19">Leaf</tissue>
    </source>
</reference>
<feature type="region of interest" description="Disordered" evidence="17">
    <location>
        <begin position="979"/>
        <end position="1006"/>
    </location>
</feature>
<dbReference type="GO" id="GO:0015031">
    <property type="term" value="P:protein transport"/>
    <property type="evidence" value="ECO:0007669"/>
    <property type="project" value="UniProtKB-KW"/>
</dbReference>
<feature type="region of interest" description="Disordered" evidence="17">
    <location>
        <begin position="118"/>
        <end position="179"/>
    </location>
</feature>
<keyword evidence="12" id="KW-1133">Transmembrane helix</keyword>
<feature type="compositionally biased region" description="Low complexity" evidence="17">
    <location>
        <begin position="23"/>
        <end position="44"/>
    </location>
</feature>
<evidence type="ECO:0000256" key="17">
    <source>
        <dbReference type="SAM" id="MobiDB-lite"/>
    </source>
</evidence>
<keyword evidence="20" id="KW-1185">Reference proteome</keyword>
<comment type="similarity">
    <text evidence="16">Belongs to the TRAFAC class TrmE-Era-EngA-EngB-Septin-like GTPase superfamily. AIG1/Toc34/Toc159-like paraseptin GTPase family. TOC159 subfamily.</text>
</comment>
<dbReference type="GO" id="GO:0005525">
    <property type="term" value="F:GTP binding"/>
    <property type="evidence" value="ECO:0007669"/>
    <property type="project" value="UniProtKB-KW"/>
</dbReference>
<evidence type="ECO:0000259" key="18">
    <source>
        <dbReference type="PROSITE" id="PS51720"/>
    </source>
</evidence>
<evidence type="ECO:0000256" key="12">
    <source>
        <dbReference type="ARBA" id="ARBA00022989"/>
    </source>
</evidence>
<keyword evidence="3" id="KW-0150">Chloroplast</keyword>
<dbReference type="InterPro" id="IPR024283">
    <property type="entry name" value="TOC159_MAD"/>
</dbReference>
<comment type="subcellular location">
    <subcellularLocation>
        <location evidence="15">Plastid</location>
        <location evidence="15">Chloroplast outer membrane</location>
        <topology evidence="15">Single-pass membrane protein</topology>
    </subcellularLocation>
</comment>
<evidence type="ECO:0000256" key="8">
    <source>
        <dbReference type="ARBA" id="ARBA00022801"/>
    </source>
</evidence>
<protein>
    <recommendedName>
        <fullName evidence="18">AIG1-type G domain-containing protein</fullName>
    </recommendedName>
</protein>
<organism evidence="19 20">
    <name type="scientific">Camellia sinensis var. sinensis</name>
    <name type="common">China tea</name>
    <dbReference type="NCBI Taxonomy" id="542762"/>
    <lineage>
        <taxon>Eukaryota</taxon>
        <taxon>Viridiplantae</taxon>
        <taxon>Streptophyta</taxon>
        <taxon>Embryophyta</taxon>
        <taxon>Tracheophyta</taxon>
        <taxon>Spermatophyta</taxon>
        <taxon>Magnoliopsida</taxon>
        <taxon>eudicotyledons</taxon>
        <taxon>Gunneridae</taxon>
        <taxon>Pentapetalae</taxon>
        <taxon>asterids</taxon>
        <taxon>Ericales</taxon>
        <taxon>Theaceae</taxon>
        <taxon>Camellia</taxon>
    </lineage>
</organism>
<gene>
    <name evidence="19" type="ORF">TEA_023122</name>
</gene>
<feature type="domain" description="AIG1-type G" evidence="18">
    <location>
        <begin position="639"/>
        <end position="873"/>
    </location>
</feature>
<feature type="compositionally biased region" description="Low complexity" evidence="17">
    <location>
        <begin position="451"/>
        <end position="463"/>
    </location>
</feature>
<evidence type="ECO:0000256" key="3">
    <source>
        <dbReference type="ARBA" id="ARBA00022528"/>
    </source>
</evidence>
<evidence type="ECO:0000256" key="10">
    <source>
        <dbReference type="ARBA" id="ARBA00022842"/>
    </source>
</evidence>
<dbReference type="Proteomes" id="UP000306102">
    <property type="component" value="Unassembled WGS sequence"/>
</dbReference>
<evidence type="ECO:0000256" key="16">
    <source>
        <dbReference type="ARBA" id="ARBA00023775"/>
    </source>
</evidence>
<dbReference type="Pfam" id="PF11886">
    <property type="entry name" value="TOC159_MAD"/>
    <property type="match status" value="1"/>
</dbReference>
<evidence type="ECO:0000256" key="13">
    <source>
        <dbReference type="ARBA" id="ARBA00023134"/>
    </source>
</evidence>
<dbReference type="GO" id="GO:0009707">
    <property type="term" value="C:chloroplast outer membrane"/>
    <property type="evidence" value="ECO:0007669"/>
    <property type="project" value="UniProtKB-SubCell"/>
</dbReference>
<feature type="compositionally biased region" description="Acidic residues" evidence="17">
    <location>
        <begin position="124"/>
        <end position="147"/>
    </location>
</feature>
<evidence type="ECO:0000256" key="4">
    <source>
        <dbReference type="ARBA" id="ARBA00022640"/>
    </source>
</evidence>
<feature type="compositionally biased region" description="Acidic residues" evidence="17">
    <location>
        <begin position="469"/>
        <end position="479"/>
    </location>
</feature>
<dbReference type="PANTHER" id="PTHR10903">
    <property type="entry name" value="GTPASE, IMAP FAMILY MEMBER-RELATED"/>
    <property type="match status" value="1"/>
</dbReference>
<evidence type="ECO:0000256" key="5">
    <source>
        <dbReference type="ARBA" id="ARBA00022692"/>
    </source>
</evidence>
<keyword evidence="5" id="KW-0812">Transmembrane</keyword>
<dbReference type="CDD" id="cd01853">
    <property type="entry name" value="Toc34_like"/>
    <property type="match status" value="1"/>
</dbReference>
<feature type="compositionally biased region" description="Low complexity" evidence="17">
    <location>
        <begin position="67"/>
        <end position="80"/>
    </location>
</feature>
<keyword evidence="7" id="KW-0547">Nucleotide-binding</keyword>
<comment type="cofactor">
    <cofactor evidence="1">
        <name>Mg(2+)</name>
        <dbReference type="ChEBI" id="CHEBI:18420"/>
    </cofactor>
</comment>
<comment type="caution">
    <text evidence="19">The sequence shown here is derived from an EMBL/GenBank/DDBJ whole genome shotgun (WGS) entry which is preliminary data.</text>
</comment>
<feature type="region of interest" description="Disordered" evidence="17">
    <location>
        <begin position="450"/>
        <end position="479"/>
    </location>
</feature>
<dbReference type="InterPro" id="IPR045058">
    <property type="entry name" value="GIMA/IAN/Toc"/>
</dbReference>
<dbReference type="NCBIfam" id="TIGR00993">
    <property type="entry name" value="3a0901s04IAP86"/>
    <property type="match status" value="1"/>
</dbReference>
<dbReference type="Gene3D" id="3.40.50.300">
    <property type="entry name" value="P-loop containing nucleotide triphosphate hydrolases"/>
    <property type="match status" value="1"/>
</dbReference>
<dbReference type="PANTHER" id="PTHR10903:SF120">
    <property type="entry name" value="TRANSLOCASE OF CHLOROPLAST 159, CHLOROPLASTIC"/>
    <property type="match status" value="1"/>
</dbReference>
<proteinExistence type="inferred from homology"/>
<dbReference type="GO" id="GO:0045036">
    <property type="term" value="P:protein targeting to chloroplast"/>
    <property type="evidence" value="ECO:0007669"/>
    <property type="project" value="InterPro"/>
</dbReference>
<feature type="compositionally biased region" description="Acidic residues" evidence="17">
    <location>
        <begin position="164"/>
        <end position="178"/>
    </location>
</feature>
<evidence type="ECO:0000256" key="2">
    <source>
        <dbReference type="ARBA" id="ARBA00022448"/>
    </source>
</evidence>
<dbReference type="InterPro" id="IPR027417">
    <property type="entry name" value="P-loop_NTPase"/>
</dbReference>
<keyword evidence="10" id="KW-0460">Magnesium</keyword>
<dbReference type="GO" id="GO:0046872">
    <property type="term" value="F:metal ion binding"/>
    <property type="evidence" value="ECO:0007669"/>
    <property type="project" value="UniProtKB-KW"/>
</dbReference>
<evidence type="ECO:0000256" key="15">
    <source>
        <dbReference type="ARBA" id="ARBA00023766"/>
    </source>
</evidence>
<dbReference type="PROSITE" id="PS51720">
    <property type="entry name" value="G_AIG1"/>
    <property type="match status" value="1"/>
</dbReference>
<dbReference type="InterPro" id="IPR006703">
    <property type="entry name" value="G_AIG1"/>
</dbReference>
<feature type="compositionally biased region" description="Acidic residues" evidence="17">
    <location>
        <begin position="909"/>
        <end position="929"/>
    </location>
</feature>
<feature type="region of interest" description="Disordered" evidence="17">
    <location>
        <begin position="412"/>
        <end position="433"/>
    </location>
</feature>
<keyword evidence="6" id="KW-0479">Metal-binding</keyword>
<evidence type="ECO:0000313" key="19">
    <source>
        <dbReference type="EMBL" id="THG10746.1"/>
    </source>
</evidence>